<evidence type="ECO:0000259" key="3">
    <source>
        <dbReference type="Pfam" id="PF00534"/>
    </source>
</evidence>
<dbReference type="OrthoDB" id="9810929at2"/>
<dbReference type="CDD" id="cd03794">
    <property type="entry name" value="GT4_WbuB-like"/>
    <property type="match status" value="1"/>
</dbReference>
<keyword evidence="2 5" id="KW-0808">Transferase</keyword>
<dbReference type="Gene3D" id="3.40.50.2000">
    <property type="entry name" value="Glycogen Phosphorylase B"/>
    <property type="match status" value="2"/>
</dbReference>
<keyword evidence="6" id="KW-1185">Reference proteome</keyword>
<dbReference type="GO" id="GO:0016757">
    <property type="term" value="F:glycosyltransferase activity"/>
    <property type="evidence" value="ECO:0007669"/>
    <property type="project" value="UniProtKB-KW"/>
</dbReference>
<evidence type="ECO:0000256" key="1">
    <source>
        <dbReference type="ARBA" id="ARBA00022676"/>
    </source>
</evidence>
<keyword evidence="1" id="KW-0328">Glycosyltransferase</keyword>
<evidence type="ECO:0000313" key="5">
    <source>
        <dbReference type="EMBL" id="TQL87135.1"/>
    </source>
</evidence>
<feature type="domain" description="Glycosyltransferase subfamily 4-like N-terminal" evidence="4">
    <location>
        <begin position="19"/>
        <end position="191"/>
    </location>
</feature>
<accession>A0A543BQN0</accession>
<dbReference type="Pfam" id="PF13579">
    <property type="entry name" value="Glyco_trans_4_4"/>
    <property type="match status" value="1"/>
</dbReference>
<dbReference type="InterPro" id="IPR001296">
    <property type="entry name" value="Glyco_trans_1"/>
</dbReference>
<evidence type="ECO:0000313" key="6">
    <source>
        <dbReference type="Proteomes" id="UP000317209"/>
    </source>
</evidence>
<sequence>MRIVYLHQYFNTPEQSGSTRSYEFARRLVERGHEVHIVTSLRDADGLARDWSLDVVEGIHVHRLPVEYNNSMGFIQRLRAFGLFAVKSARRARTLRGDLLIATSTPLTIILPAWYASVGRATPIVFEVRDAWPTVPIALGYLKNPIMKTLARWLERFAYRRAAHVIALSEGMKDDACLHGADRDQVTVIPNASDIELFDVDASNGSRWREAHSIPQDSSVVLYSGTFGAANGVGYLVELASIISKSADDVVFVLMGAGAEFEQVAARAEELGLAGDKVRVLPPVPKSEMPSVLSAATVATSVVVPNPAMEANSANKFFDALASGTPIAINHGGWQADLITRHGIGIVLDSFDLEDAAVQLTALLQDPERLLLFSRAAADLARSEFSRDDLATRFIDVAESTARMQRTLTHR</sequence>
<dbReference type="PANTHER" id="PTHR12526:SF638">
    <property type="entry name" value="SPORE COAT PROTEIN SA"/>
    <property type="match status" value="1"/>
</dbReference>
<proteinExistence type="predicted"/>
<reference evidence="5 6" key="1">
    <citation type="submission" date="2019-06" db="EMBL/GenBank/DDBJ databases">
        <title>Sequencing the genomes of 1000 actinobacteria strains.</title>
        <authorList>
            <person name="Klenk H.-P."/>
        </authorList>
    </citation>
    <scope>NUCLEOTIDE SEQUENCE [LARGE SCALE GENOMIC DNA]</scope>
    <source>
        <strain evidence="5 6">DSM 20169</strain>
    </source>
</reference>
<gene>
    <name evidence="5" type="ORF">FB560_2802</name>
</gene>
<feature type="domain" description="Glycosyl transferase family 1" evidence="3">
    <location>
        <begin position="207"/>
        <end position="376"/>
    </location>
</feature>
<dbReference type="SUPFAM" id="SSF53756">
    <property type="entry name" value="UDP-Glycosyltransferase/glycogen phosphorylase"/>
    <property type="match status" value="1"/>
</dbReference>
<dbReference type="RefSeq" id="WP_141872920.1">
    <property type="nucleotide sequence ID" value="NZ_VFOX01000001.1"/>
</dbReference>
<dbReference type="PANTHER" id="PTHR12526">
    <property type="entry name" value="GLYCOSYLTRANSFERASE"/>
    <property type="match status" value="1"/>
</dbReference>
<comment type="caution">
    <text evidence="5">The sequence shown here is derived from an EMBL/GenBank/DDBJ whole genome shotgun (WGS) entry which is preliminary data.</text>
</comment>
<name>A0A543BQN0_9MICO</name>
<evidence type="ECO:0000259" key="4">
    <source>
        <dbReference type="Pfam" id="PF13579"/>
    </source>
</evidence>
<dbReference type="Proteomes" id="UP000317209">
    <property type="component" value="Unassembled WGS sequence"/>
</dbReference>
<evidence type="ECO:0000256" key="2">
    <source>
        <dbReference type="ARBA" id="ARBA00022679"/>
    </source>
</evidence>
<dbReference type="AlphaFoldDB" id="A0A543BQN0"/>
<dbReference type="EMBL" id="VFOX01000001">
    <property type="protein sequence ID" value="TQL87135.1"/>
    <property type="molecule type" value="Genomic_DNA"/>
</dbReference>
<organism evidence="5 6">
    <name type="scientific">Microbacterium saperdae</name>
    <dbReference type="NCBI Taxonomy" id="69368"/>
    <lineage>
        <taxon>Bacteria</taxon>
        <taxon>Bacillati</taxon>
        <taxon>Actinomycetota</taxon>
        <taxon>Actinomycetes</taxon>
        <taxon>Micrococcales</taxon>
        <taxon>Microbacteriaceae</taxon>
        <taxon>Microbacterium</taxon>
    </lineage>
</organism>
<dbReference type="InterPro" id="IPR028098">
    <property type="entry name" value="Glyco_trans_4-like_N"/>
</dbReference>
<protein>
    <submittedName>
        <fullName evidence="5">Glycosyltransferase involved in cell wall biosynthesis</fullName>
    </submittedName>
</protein>
<dbReference type="Pfam" id="PF00534">
    <property type="entry name" value="Glycos_transf_1"/>
    <property type="match status" value="1"/>
</dbReference>